<dbReference type="Proteomes" id="UP000499080">
    <property type="component" value="Unassembled WGS sequence"/>
</dbReference>
<evidence type="ECO:0000313" key="1">
    <source>
        <dbReference type="EMBL" id="GBM49730.1"/>
    </source>
</evidence>
<evidence type="ECO:0000313" key="2">
    <source>
        <dbReference type="Proteomes" id="UP000499080"/>
    </source>
</evidence>
<comment type="caution">
    <text evidence="1">The sequence shown here is derived from an EMBL/GenBank/DDBJ whole genome shotgun (WGS) entry which is preliminary data.</text>
</comment>
<dbReference type="OrthoDB" id="6436643at2759"/>
<protein>
    <submittedName>
        <fullName evidence="1">Uncharacterized protein</fullName>
    </submittedName>
</protein>
<dbReference type="AlphaFoldDB" id="A0A4Y2G7N0"/>
<gene>
    <name evidence="1" type="ORF">AVEN_175949_1</name>
</gene>
<keyword evidence="2" id="KW-1185">Reference proteome</keyword>
<dbReference type="PANTHER" id="PTHR31511">
    <property type="entry name" value="PROTEIN CBG23764"/>
    <property type="match status" value="1"/>
</dbReference>
<dbReference type="EMBL" id="BGPR01098596">
    <property type="protein sequence ID" value="GBM49730.1"/>
    <property type="molecule type" value="Genomic_DNA"/>
</dbReference>
<sequence length="381" mass="44788">MEQQMEKNFKTENEVILESTDLKTYYSSIIEKLLTEMSEFVAKGSGWTLAGLKNREVRINEFNPLRASSYISLPEKIQEKKAVINVQNKDNKCFMWAVLSALHAVEEHAERVSKYKAYESELNFKGIEFPVSLKDITKFEKLNNISVNVYDKNREGDSHYSWIKNLSRLIGSQLQKTKSKIYSCERCLTYYYSEDKLRAHEEDCSQAVKVMLPDNKVYECKRCGMEYPNLKLFNSTLHPCNDIEPVVGYEIRTFTPCTEFKKWNHSLRVSFVIYADFECFTPKINTCSPNPRMAYKYELLRIYKSLTEAEIDDGTYRSILKDRYQLSDQKINTIELKLNVKSYTLPYQKHEPMSFSYYIKYQHGEYKPPVVYRGLVQKENS</sequence>
<name>A0A4Y2G7N0_ARAVE</name>
<organism evidence="1 2">
    <name type="scientific">Araneus ventricosus</name>
    <name type="common">Orbweaver spider</name>
    <name type="synonym">Epeira ventricosa</name>
    <dbReference type="NCBI Taxonomy" id="182803"/>
    <lineage>
        <taxon>Eukaryota</taxon>
        <taxon>Metazoa</taxon>
        <taxon>Ecdysozoa</taxon>
        <taxon>Arthropoda</taxon>
        <taxon>Chelicerata</taxon>
        <taxon>Arachnida</taxon>
        <taxon>Araneae</taxon>
        <taxon>Araneomorphae</taxon>
        <taxon>Entelegynae</taxon>
        <taxon>Araneoidea</taxon>
        <taxon>Araneidae</taxon>
        <taxon>Araneus</taxon>
    </lineage>
</organism>
<dbReference type="PANTHER" id="PTHR31511:SF12">
    <property type="entry name" value="RHO TERMINATION FACTOR N-TERMINAL DOMAIN-CONTAINING PROTEIN"/>
    <property type="match status" value="1"/>
</dbReference>
<accession>A0A4Y2G7N0</accession>
<reference evidence="1 2" key="1">
    <citation type="journal article" date="2019" name="Sci. Rep.">
        <title>Orb-weaving spider Araneus ventricosus genome elucidates the spidroin gene catalogue.</title>
        <authorList>
            <person name="Kono N."/>
            <person name="Nakamura H."/>
            <person name="Ohtoshi R."/>
            <person name="Moran D.A.P."/>
            <person name="Shinohara A."/>
            <person name="Yoshida Y."/>
            <person name="Fujiwara M."/>
            <person name="Mori M."/>
            <person name="Tomita M."/>
            <person name="Arakawa K."/>
        </authorList>
    </citation>
    <scope>NUCLEOTIDE SEQUENCE [LARGE SCALE GENOMIC DNA]</scope>
</reference>
<proteinExistence type="predicted"/>